<protein>
    <recommendedName>
        <fullName evidence="4">DUF302 domain-containing protein</fullName>
    </recommendedName>
</protein>
<reference evidence="2 3" key="1">
    <citation type="journal article" date="2015" name="Genome Announc.">
        <title>Genome Sequence of 'Candidatus Thioglobus autotrophica' Strain EF1, a Chemoautotroph from the SUP05 Clade of Marine Gammaproteobacteria.</title>
        <authorList>
            <person name="Shah V."/>
            <person name="Morris R.M."/>
        </authorList>
    </citation>
    <scope>NUCLEOTIDE SEQUENCE [LARGE SCALE GENOMIC DNA]</scope>
    <source>
        <strain evidence="2 3">EF1</strain>
    </source>
</reference>
<keyword evidence="3" id="KW-1185">Reference proteome</keyword>
<dbReference type="EMBL" id="CP010552">
    <property type="protein sequence ID" value="ALE52982.1"/>
    <property type="molecule type" value="Genomic_DNA"/>
</dbReference>
<dbReference type="SUPFAM" id="SSF103247">
    <property type="entry name" value="TT1751-like"/>
    <property type="match status" value="1"/>
</dbReference>
<evidence type="ECO:0000313" key="2">
    <source>
        <dbReference type="EMBL" id="ALE52982.1"/>
    </source>
</evidence>
<evidence type="ECO:0008006" key="4">
    <source>
        <dbReference type="Google" id="ProtNLM"/>
    </source>
</evidence>
<dbReference type="STRING" id="1705394.SP60_07120"/>
<dbReference type="InterPro" id="IPR035923">
    <property type="entry name" value="TT1751-like_sf"/>
</dbReference>
<dbReference type="OrthoDB" id="8561404at2"/>
<keyword evidence="1" id="KW-0732">Signal</keyword>
<dbReference type="Proteomes" id="UP000058020">
    <property type="component" value="Chromosome"/>
</dbReference>
<organism evidence="2 3">
    <name type="scientific">Candidatus Thioglobus autotrophicus</name>
    <dbReference type="NCBI Taxonomy" id="1705394"/>
    <lineage>
        <taxon>Bacteria</taxon>
        <taxon>Pseudomonadati</taxon>
        <taxon>Pseudomonadota</taxon>
        <taxon>Gammaproteobacteria</taxon>
        <taxon>Candidatus Pseudothioglobaceae</taxon>
        <taxon>Candidatus Thioglobus</taxon>
    </lineage>
</organism>
<name>A0A0M4NUH6_9GAMM</name>
<dbReference type="KEGG" id="tho:SP60_07120"/>
<feature type="chain" id="PRO_5005799191" description="DUF302 domain-containing protein" evidence="1">
    <location>
        <begin position="20"/>
        <end position="151"/>
    </location>
</feature>
<dbReference type="Gene3D" id="3.30.310.70">
    <property type="entry name" value="TT1751-like domain"/>
    <property type="match status" value="1"/>
</dbReference>
<dbReference type="AlphaFoldDB" id="A0A0M4NUH6"/>
<evidence type="ECO:0000256" key="1">
    <source>
        <dbReference type="SAM" id="SignalP"/>
    </source>
</evidence>
<accession>A0A0M4NUH6</accession>
<evidence type="ECO:0000313" key="3">
    <source>
        <dbReference type="Proteomes" id="UP000058020"/>
    </source>
</evidence>
<proteinExistence type="predicted"/>
<sequence>MVVRVFALCVLMFASVASAGHNELLIERVNAKFSYTWLALDKTIKANGYKAAYLQRCDFALNERHYKSDKYRILFFGQYDEMRRMSAKYPKLSPFFPLKITVMEEGLHTLIIATPPITLLPLVKTDEDRMQIFRWNEDVKSILKQVKNQYK</sequence>
<gene>
    <name evidence="2" type="ORF">SP60_07120</name>
</gene>
<dbReference type="RefSeq" id="WP_053951968.1">
    <property type="nucleotide sequence ID" value="NZ_CP010552.1"/>
</dbReference>
<feature type="signal peptide" evidence="1">
    <location>
        <begin position="1"/>
        <end position="19"/>
    </location>
</feature>